<feature type="region of interest" description="Disordered" evidence="1">
    <location>
        <begin position="55"/>
        <end position="94"/>
    </location>
</feature>
<dbReference type="Proteomes" id="UP001152519">
    <property type="component" value="Unassembled WGS sequence"/>
</dbReference>
<keyword evidence="3" id="KW-1185">Reference proteome</keyword>
<evidence type="ECO:0000313" key="2">
    <source>
        <dbReference type="EMBL" id="CAG6395071.1"/>
    </source>
</evidence>
<evidence type="ECO:0000256" key="1">
    <source>
        <dbReference type="SAM" id="MobiDB-lite"/>
    </source>
</evidence>
<evidence type="ECO:0000313" key="3">
    <source>
        <dbReference type="Proteomes" id="UP001152519"/>
    </source>
</evidence>
<dbReference type="EMBL" id="CAJSLV010000059">
    <property type="protein sequence ID" value="CAG6395071.1"/>
    <property type="molecule type" value="Genomic_DNA"/>
</dbReference>
<name>A0A9W4DRS6_9ACTN</name>
<accession>A0A9W4DRS6</accession>
<sequence>MSPRIGESWRRAVRAPCGAPTDVQAAATSHPAAARLHARPYPRRHARAEPRIAVHGLAGAGRESEAVDREWDASSAQAPAALVRPRQVSGGCRG</sequence>
<gene>
    <name evidence="2" type="ORF">SCOCK_30304</name>
</gene>
<feature type="compositionally biased region" description="Basic and acidic residues" evidence="1">
    <location>
        <begin position="62"/>
        <end position="72"/>
    </location>
</feature>
<organism evidence="2 3">
    <name type="scientific">Actinacidiphila cocklensis</name>
    <dbReference type="NCBI Taxonomy" id="887465"/>
    <lineage>
        <taxon>Bacteria</taxon>
        <taxon>Bacillati</taxon>
        <taxon>Actinomycetota</taxon>
        <taxon>Actinomycetes</taxon>
        <taxon>Kitasatosporales</taxon>
        <taxon>Streptomycetaceae</taxon>
        <taxon>Actinacidiphila</taxon>
    </lineage>
</organism>
<comment type="caution">
    <text evidence="2">The sequence shown here is derived from an EMBL/GenBank/DDBJ whole genome shotgun (WGS) entry which is preliminary data.</text>
</comment>
<reference evidence="2" key="1">
    <citation type="submission" date="2021-05" db="EMBL/GenBank/DDBJ databases">
        <authorList>
            <person name="Arsene-Ploetze F."/>
        </authorList>
    </citation>
    <scope>NUCLEOTIDE SEQUENCE</scope>
    <source>
        <strain evidence="2">DSM 42138</strain>
    </source>
</reference>
<proteinExistence type="predicted"/>
<protein>
    <submittedName>
        <fullName evidence="2">Uncharacterized protein</fullName>
    </submittedName>
</protein>
<dbReference type="AlphaFoldDB" id="A0A9W4DRS6"/>